<protein>
    <recommendedName>
        <fullName evidence="4">Transmembrane protein</fullName>
    </recommendedName>
</protein>
<keyword evidence="1" id="KW-0812">Transmembrane</keyword>
<reference evidence="2 3" key="1">
    <citation type="submission" date="2017-10" db="EMBL/GenBank/DDBJ databases">
        <title>Two draft genome sequences of Pusillimonas sp. strains isolated from a nitrate- and radionuclide-contaminated groundwater in Russia.</title>
        <authorList>
            <person name="Grouzdev D.S."/>
            <person name="Tourova T.P."/>
            <person name="Goeva M.A."/>
            <person name="Babich T.L."/>
            <person name="Sokolova D.S."/>
            <person name="Abdullin R."/>
            <person name="Poltaraus A.B."/>
            <person name="Toshchakov S.V."/>
            <person name="Nazina T.N."/>
        </authorList>
    </citation>
    <scope>NUCLEOTIDE SEQUENCE [LARGE SCALE GENOMIC DNA]</scope>
    <source>
        <strain evidence="2 3">JR1/69-2-13</strain>
    </source>
</reference>
<name>A0A2N4UEJ5_9BURK</name>
<feature type="transmembrane region" description="Helical" evidence="1">
    <location>
        <begin position="28"/>
        <end position="51"/>
    </location>
</feature>
<accession>A0A2N4UEJ5</accession>
<evidence type="ECO:0000313" key="2">
    <source>
        <dbReference type="EMBL" id="PLC53440.1"/>
    </source>
</evidence>
<evidence type="ECO:0000313" key="3">
    <source>
        <dbReference type="Proteomes" id="UP000234328"/>
    </source>
</evidence>
<feature type="transmembrane region" description="Helical" evidence="1">
    <location>
        <begin position="72"/>
        <end position="104"/>
    </location>
</feature>
<dbReference type="EMBL" id="PDNV01000008">
    <property type="protein sequence ID" value="PLC53440.1"/>
    <property type="molecule type" value="Genomic_DNA"/>
</dbReference>
<keyword evidence="1" id="KW-1133">Transmembrane helix</keyword>
<dbReference type="OrthoDB" id="5405464at2"/>
<sequence>MTPAPGTTNSSNNDERLKSFKNYTMVVYGLYALGLFLGGVPTVIGLIVAYLKRNEYSGTIYAEHMRFLIRTFWYGVLWSVVALILAMVYIGFIVMFAVGIWYIYRIVRGFLCLNDGKGIW</sequence>
<gene>
    <name evidence="2" type="ORF">CR155_13760</name>
</gene>
<proteinExistence type="predicted"/>
<evidence type="ECO:0000256" key="1">
    <source>
        <dbReference type="SAM" id="Phobius"/>
    </source>
</evidence>
<keyword evidence="1" id="KW-0472">Membrane</keyword>
<organism evidence="2 3">
    <name type="scientific">Pollutimonas nitritireducens</name>
    <dbReference type="NCBI Taxonomy" id="2045209"/>
    <lineage>
        <taxon>Bacteria</taxon>
        <taxon>Pseudomonadati</taxon>
        <taxon>Pseudomonadota</taxon>
        <taxon>Betaproteobacteria</taxon>
        <taxon>Burkholderiales</taxon>
        <taxon>Alcaligenaceae</taxon>
        <taxon>Pollutimonas</taxon>
    </lineage>
</organism>
<dbReference type="AlphaFoldDB" id="A0A2N4UEJ5"/>
<evidence type="ECO:0008006" key="4">
    <source>
        <dbReference type="Google" id="ProtNLM"/>
    </source>
</evidence>
<dbReference type="Proteomes" id="UP000234328">
    <property type="component" value="Unassembled WGS sequence"/>
</dbReference>
<keyword evidence="3" id="KW-1185">Reference proteome</keyword>
<comment type="caution">
    <text evidence="2">The sequence shown here is derived from an EMBL/GenBank/DDBJ whole genome shotgun (WGS) entry which is preliminary data.</text>
</comment>